<sequence>MLDLQNPCYTAPPGTCSSRSFELEAQSVASSLLHCKNLRFLDLSGNNFHATPIPAFFGSFKKLRYLSLKNANFSGKIPHNLGNITCLQHLDLRSNVLHADDVNWLSQLSSLEHLDMSDIYLGKAFNLFQVLVQLLYITHNELETPILEAFHNMTSIRELDLSYNNLV</sequence>
<comment type="caution">
    <text evidence="1">The sequence shown here is derived from an EMBL/GenBank/DDBJ whole genome shotgun (WGS) entry which is preliminary data.</text>
</comment>
<evidence type="ECO:0000313" key="2">
    <source>
        <dbReference type="Proteomes" id="UP000828941"/>
    </source>
</evidence>
<gene>
    <name evidence="1" type="ORF">L6164_016593</name>
</gene>
<accession>A0ACB9NQ08</accession>
<protein>
    <submittedName>
        <fullName evidence="1">Uncharacterized protein</fullName>
    </submittedName>
</protein>
<keyword evidence="2" id="KW-1185">Reference proteome</keyword>
<dbReference type="EMBL" id="CM039431">
    <property type="protein sequence ID" value="KAI4338250.1"/>
    <property type="molecule type" value="Genomic_DNA"/>
</dbReference>
<evidence type="ECO:0000313" key="1">
    <source>
        <dbReference type="EMBL" id="KAI4338250.1"/>
    </source>
</evidence>
<name>A0ACB9NQ08_BAUVA</name>
<reference evidence="1 2" key="1">
    <citation type="journal article" date="2022" name="DNA Res.">
        <title>Chromosomal-level genome assembly of the orchid tree Bauhinia variegata (Leguminosae; Cercidoideae) supports the allotetraploid origin hypothesis of Bauhinia.</title>
        <authorList>
            <person name="Zhong Y."/>
            <person name="Chen Y."/>
            <person name="Zheng D."/>
            <person name="Pang J."/>
            <person name="Liu Y."/>
            <person name="Luo S."/>
            <person name="Meng S."/>
            <person name="Qian L."/>
            <person name="Wei D."/>
            <person name="Dai S."/>
            <person name="Zhou R."/>
        </authorList>
    </citation>
    <scope>NUCLEOTIDE SEQUENCE [LARGE SCALE GENOMIC DNA]</scope>
    <source>
        <strain evidence="1">BV-YZ2020</strain>
    </source>
</reference>
<dbReference type="Proteomes" id="UP000828941">
    <property type="component" value="Chromosome 6"/>
</dbReference>
<proteinExistence type="predicted"/>
<organism evidence="1 2">
    <name type="scientific">Bauhinia variegata</name>
    <name type="common">Purple orchid tree</name>
    <name type="synonym">Phanera variegata</name>
    <dbReference type="NCBI Taxonomy" id="167791"/>
    <lineage>
        <taxon>Eukaryota</taxon>
        <taxon>Viridiplantae</taxon>
        <taxon>Streptophyta</taxon>
        <taxon>Embryophyta</taxon>
        <taxon>Tracheophyta</taxon>
        <taxon>Spermatophyta</taxon>
        <taxon>Magnoliopsida</taxon>
        <taxon>eudicotyledons</taxon>
        <taxon>Gunneridae</taxon>
        <taxon>Pentapetalae</taxon>
        <taxon>rosids</taxon>
        <taxon>fabids</taxon>
        <taxon>Fabales</taxon>
        <taxon>Fabaceae</taxon>
        <taxon>Cercidoideae</taxon>
        <taxon>Cercideae</taxon>
        <taxon>Bauhiniinae</taxon>
        <taxon>Bauhinia</taxon>
    </lineage>
</organism>